<evidence type="ECO:0000256" key="1">
    <source>
        <dbReference type="SAM" id="MobiDB-lite"/>
    </source>
</evidence>
<evidence type="ECO:0000313" key="2">
    <source>
        <dbReference type="EMBL" id="KAK9124297.1"/>
    </source>
</evidence>
<dbReference type="Proteomes" id="UP001417504">
    <property type="component" value="Unassembled WGS sequence"/>
</dbReference>
<accession>A0AAP0NY47</accession>
<reference evidence="2 3" key="1">
    <citation type="submission" date="2024-01" db="EMBL/GenBank/DDBJ databases">
        <title>Genome assemblies of Stephania.</title>
        <authorList>
            <person name="Yang L."/>
        </authorList>
    </citation>
    <scope>NUCLEOTIDE SEQUENCE [LARGE SCALE GENOMIC DNA]</scope>
    <source>
        <strain evidence="2">QJT</strain>
        <tissue evidence="2">Leaf</tissue>
    </source>
</reference>
<feature type="region of interest" description="Disordered" evidence="1">
    <location>
        <begin position="1"/>
        <end position="45"/>
    </location>
</feature>
<dbReference type="EMBL" id="JBBNAE010000005">
    <property type="protein sequence ID" value="KAK9124297.1"/>
    <property type="molecule type" value="Genomic_DNA"/>
</dbReference>
<proteinExistence type="predicted"/>
<comment type="caution">
    <text evidence="2">The sequence shown here is derived from an EMBL/GenBank/DDBJ whole genome shotgun (WGS) entry which is preliminary data.</text>
</comment>
<keyword evidence="3" id="KW-1185">Reference proteome</keyword>
<organism evidence="2 3">
    <name type="scientific">Stephania japonica</name>
    <dbReference type="NCBI Taxonomy" id="461633"/>
    <lineage>
        <taxon>Eukaryota</taxon>
        <taxon>Viridiplantae</taxon>
        <taxon>Streptophyta</taxon>
        <taxon>Embryophyta</taxon>
        <taxon>Tracheophyta</taxon>
        <taxon>Spermatophyta</taxon>
        <taxon>Magnoliopsida</taxon>
        <taxon>Ranunculales</taxon>
        <taxon>Menispermaceae</taxon>
        <taxon>Menispermoideae</taxon>
        <taxon>Cissampelideae</taxon>
        <taxon>Stephania</taxon>
    </lineage>
</organism>
<protein>
    <submittedName>
        <fullName evidence="2">Uncharacterized protein</fullName>
    </submittedName>
</protein>
<evidence type="ECO:0000313" key="3">
    <source>
        <dbReference type="Proteomes" id="UP001417504"/>
    </source>
</evidence>
<feature type="compositionally biased region" description="Basic and acidic residues" evidence="1">
    <location>
        <begin position="8"/>
        <end position="26"/>
    </location>
</feature>
<name>A0AAP0NY47_9MAGN</name>
<sequence length="72" mass="8345">MARKKCLVTREEMGVGNSKRGEEVASRGRTAQTTSHRKRKAMDQPVVKHAWKVRVEDVEEDHSHVDHFLYSQ</sequence>
<gene>
    <name evidence="2" type="ORF">Sjap_013899</name>
</gene>
<dbReference type="AlphaFoldDB" id="A0AAP0NY47"/>